<gene>
    <name evidence="1" type="ORF">MLD38_020391</name>
</gene>
<reference evidence="2" key="1">
    <citation type="journal article" date="2023" name="Front. Plant Sci.">
        <title>Chromosomal-level genome assembly of Melastoma candidum provides insights into trichome evolution.</title>
        <authorList>
            <person name="Zhong Y."/>
            <person name="Wu W."/>
            <person name="Sun C."/>
            <person name="Zou P."/>
            <person name="Liu Y."/>
            <person name="Dai S."/>
            <person name="Zhou R."/>
        </authorList>
    </citation>
    <scope>NUCLEOTIDE SEQUENCE [LARGE SCALE GENOMIC DNA]</scope>
</reference>
<dbReference type="EMBL" id="CM042885">
    <property type="protein sequence ID" value="KAI4364277.1"/>
    <property type="molecule type" value="Genomic_DNA"/>
</dbReference>
<evidence type="ECO:0000313" key="1">
    <source>
        <dbReference type="EMBL" id="KAI4364277.1"/>
    </source>
</evidence>
<dbReference type="Proteomes" id="UP001057402">
    <property type="component" value="Chromosome 6"/>
</dbReference>
<name>A0ACB9QC84_9MYRT</name>
<proteinExistence type="predicted"/>
<organism evidence="1 2">
    <name type="scientific">Melastoma candidum</name>
    <dbReference type="NCBI Taxonomy" id="119954"/>
    <lineage>
        <taxon>Eukaryota</taxon>
        <taxon>Viridiplantae</taxon>
        <taxon>Streptophyta</taxon>
        <taxon>Embryophyta</taxon>
        <taxon>Tracheophyta</taxon>
        <taxon>Spermatophyta</taxon>
        <taxon>Magnoliopsida</taxon>
        <taxon>eudicotyledons</taxon>
        <taxon>Gunneridae</taxon>
        <taxon>Pentapetalae</taxon>
        <taxon>rosids</taxon>
        <taxon>malvids</taxon>
        <taxon>Myrtales</taxon>
        <taxon>Melastomataceae</taxon>
        <taxon>Melastomatoideae</taxon>
        <taxon>Melastomateae</taxon>
        <taxon>Melastoma</taxon>
    </lineage>
</organism>
<protein>
    <submittedName>
        <fullName evidence="1">Uncharacterized protein</fullName>
    </submittedName>
</protein>
<sequence length="713" mass="75377">MDGIEVGAETNKRLSIIDVSFEDDSLLDLSSSLGCLAAGNLDSDMRGNRDQETHLLESVGSEKWSSMKDSFEDTEKSFQEIPQPFQSCDPEKNGPNSKYNLRNSLAWDSAFFTSAGVLEPEELSCIIEGSEKKGKMALPRIQEETSRSTESISTLESDSLKITSLEAELFQDIRASIQKSAKTFIKDIPNGKTGSKSREKPPSIVSAKVDPGSHSKLKATNGNKKPSLSTGKNVKQLSGVPNMPQVKSVPNSGEPIHLPSRLPKLRAPRSQLPKRDSVGSNYAKPGKNNGDNAVRGPSLSKAKVMSNPRGPSARPSRSSINNAGANAEPATSRSSIESSGSASSISLGNSLIRFKNIHSDLSSGKSVSSNVKALPGGSQPTPTHLSSCLLLTSKISSSISPSSSISEWSSESSSSISSAPRRPYSGLTPPSQRNPLGQGEALPINMKPTGLRMPSPNIGYFDGVKSGGTPKGVKQRPQNAIAASNRNGSTSTNASGGSEKGNIEKQVSANKAGSARIGNRRLTSDLRDSPRKLTDAKAVAARTHGNGRNSPGPTAKAKSKVKEEPNSSEGCYPSAEFVDKDGFWSTSQLDQTLDSVDTPLISVLEKGAIIASLQVGVESHNATKQAADDGSAGNGSLTSELVSVQLQPKDDSPGAQELWKFTPKHSPSHASASPTEPFSLKDSISNQTGHDVTGNNIEKTSPLPFTNDMKENC</sequence>
<evidence type="ECO:0000313" key="2">
    <source>
        <dbReference type="Proteomes" id="UP001057402"/>
    </source>
</evidence>
<keyword evidence="2" id="KW-1185">Reference proteome</keyword>
<accession>A0ACB9QC84</accession>
<comment type="caution">
    <text evidence="1">The sequence shown here is derived from an EMBL/GenBank/DDBJ whole genome shotgun (WGS) entry which is preliminary data.</text>
</comment>